<dbReference type="GeneID" id="93647201"/>
<organism evidence="1 2">
    <name type="scientific">Nematocida displodere</name>
    <dbReference type="NCBI Taxonomy" id="1805483"/>
    <lineage>
        <taxon>Eukaryota</taxon>
        <taxon>Fungi</taxon>
        <taxon>Fungi incertae sedis</taxon>
        <taxon>Microsporidia</taxon>
        <taxon>Nematocida</taxon>
    </lineage>
</organism>
<protein>
    <recommendedName>
        <fullName evidence="3">Replication factor A3</fullName>
    </recommendedName>
</protein>
<dbReference type="EMBL" id="LTDL01000040">
    <property type="protein sequence ID" value="OAG29718.1"/>
    <property type="molecule type" value="Genomic_DNA"/>
</dbReference>
<evidence type="ECO:0000313" key="2">
    <source>
        <dbReference type="Proteomes" id="UP000185944"/>
    </source>
</evidence>
<dbReference type="Proteomes" id="UP000185944">
    <property type="component" value="Unassembled WGS sequence"/>
</dbReference>
<evidence type="ECO:0000313" key="1">
    <source>
        <dbReference type="EMBL" id="OAG29718.1"/>
    </source>
</evidence>
<dbReference type="RefSeq" id="XP_067544366.1">
    <property type="nucleotide sequence ID" value="XM_067688269.1"/>
</dbReference>
<comment type="caution">
    <text evidence="1">The sequence shown here is derived from an EMBL/GenBank/DDBJ whole genome shotgun (WGS) entry which is preliminary data.</text>
</comment>
<gene>
    <name evidence="1" type="ORF">NEDG_00851</name>
</gene>
<evidence type="ECO:0008006" key="3">
    <source>
        <dbReference type="Google" id="ProtNLM"/>
    </source>
</evidence>
<reference evidence="1 2" key="1">
    <citation type="submission" date="2016-02" db="EMBL/GenBank/DDBJ databases">
        <title>Discovery of a natural microsporidian pathogen with a broad tissue tropism in Caenorhabditis elegans.</title>
        <authorList>
            <person name="Luallen R.J."/>
            <person name="Reinke A.W."/>
            <person name="Tong L."/>
            <person name="Botts M.R."/>
            <person name="Felix M.-A."/>
            <person name="Troemel E.R."/>
        </authorList>
    </citation>
    <scope>NUCLEOTIDE SEQUENCE [LARGE SCALE GENOMIC DNA]</scope>
    <source>
        <strain evidence="1 2">JUm2807</strain>
    </source>
</reference>
<accession>A0A177ED17</accession>
<proteinExistence type="predicted"/>
<name>A0A177ED17_9MICR</name>
<dbReference type="AlphaFoldDB" id="A0A177ED17"/>
<dbReference type="VEuPathDB" id="MicrosporidiaDB:NEDG_00851"/>
<keyword evidence="2" id="KW-1185">Reference proteome</keyword>
<sequence length="106" mass="11461">MYRILAHELLSKKPESTIQLIGTAKTNTTTGSISLVGTDGSTVKIENLESPDVAKLSQANGQVVVLRGLFEDGAFSAEIVTTFEEPLSVELFEQVLNESVKFTALF</sequence>